<dbReference type="InterPro" id="IPR011608">
    <property type="entry name" value="PRD"/>
</dbReference>
<dbReference type="Pfam" id="PF00874">
    <property type="entry name" value="PRD"/>
    <property type="match status" value="2"/>
</dbReference>
<dbReference type="PANTHER" id="PTHR30185">
    <property type="entry name" value="CRYPTIC BETA-GLUCOSIDE BGL OPERON ANTITERMINATOR"/>
    <property type="match status" value="1"/>
</dbReference>
<comment type="caution">
    <text evidence="3">The sequence shown here is derived from an EMBL/GenBank/DDBJ whole genome shotgun (WGS) entry which is preliminary data.</text>
</comment>
<feature type="domain" description="PRD" evidence="2">
    <location>
        <begin position="175"/>
        <end position="281"/>
    </location>
</feature>
<dbReference type="GO" id="GO:0003723">
    <property type="term" value="F:RNA binding"/>
    <property type="evidence" value="ECO:0007669"/>
    <property type="project" value="InterPro"/>
</dbReference>
<dbReference type="GO" id="GO:0006355">
    <property type="term" value="P:regulation of DNA-templated transcription"/>
    <property type="evidence" value="ECO:0007669"/>
    <property type="project" value="InterPro"/>
</dbReference>
<dbReference type="Gene3D" id="2.30.24.10">
    <property type="entry name" value="CAT RNA-binding domain"/>
    <property type="match status" value="1"/>
</dbReference>
<dbReference type="Gene3D" id="1.10.1790.10">
    <property type="entry name" value="PRD domain"/>
    <property type="match status" value="1"/>
</dbReference>
<keyword evidence="1" id="KW-0677">Repeat</keyword>
<reference evidence="3 4" key="1">
    <citation type="submission" date="2017-07" db="EMBL/GenBank/DDBJ databases">
        <title>Isolation and whole genome analysis of endospore-forming bacteria from heroin.</title>
        <authorList>
            <person name="Kalinowski J."/>
            <person name="Ahrens B."/>
            <person name="Al-Dilaimi A."/>
            <person name="Winkler A."/>
            <person name="Wibberg D."/>
            <person name="Schleenbecker U."/>
            <person name="Ruckert C."/>
            <person name="Wolfel R."/>
            <person name="Grass G."/>
        </authorList>
    </citation>
    <scope>NUCLEOTIDE SEQUENCE [LARGE SCALE GENOMIC DNA]</scope>
    <source>
        <strain evidence="3 4">7539</strain>
    </source>
</reference>
<evidence type="ECO:0000313" key="3">
    <source>
        <dbReference type="EMBL" id="PAE86894.1"/>
    </source>
</evidence>
<dbReference type="Pfam" id="PF03123">
    <property type="entry name" value="CAT_RBD"/>
    <property type="match status" value="1"/>
</dbReference>
<dbReference type="PROSITE" id="PS51372">
    <property type="entry name" value="PRD_2"/>
    <property type="match status" value="2"/>
</dbReference>
<dbReference type="SUPFAM" id="SSF63520">
    <property type="entry name" value="PTS-regulatory domain, PRD"/>
    <property type="match status" value="2"/>
</dbReference>
<evidence type="ECO:0000256" key="1">
    <source>
        <dbReference type="ARBA" id="ARBA00022737"/>
    </source>
</evidence>
<organism evidence="3 4">
    <name type="scientific">Shouchella clausii</name>
    <name type="common">Alkalihalobacillus clausii</name>
    <dbReference type="NCBI Taxonomy" id="79880"/>
    <lineage>
        <taxon>Bacteria</taxon>
        <taxon>Bacillati</taxon>
        <taxon>Bacillota</taxon>
        <taxon>Bacilli</taxon>
        <taxon>Bacillales</taxon>
        <taxon>Bacillaceae</taxon>
        <taxon>Shouchella</taxon>
    </lineage>
</organism>
<dbReference type="SMART" id="SM01061">
    <property type="entry name" value="CAT_RBD"/>
    <property type="match status" value="1"/>
</dbReference>
<sequence>MNVGEYKVKKALNNNVVIAERDNQEVVIIGKGIGFARKNGDWLEQQDIEKLFVLKDEKEQQSYLKLLPHISQTMIDVTVEAIFLIGKKAGMDLNEHIHIGLLDHLSFAHARIAQGMAIENPFLAETKALYPREYAIAKEVVALVGKQTGVELPEGEIGFIALHIHSAIQNKSMNIVNSHSQLVSHLVSLVESQFAIKLDKESMDYLRLVRHLRFTIERVMTGEKVEEPKTVAKLLKQEYPVCYNLSWKLIKVMQRTLGKPVYDAEAVYLTMHLQRVQNKSK</sequence>
<proteinExistence type="predicted"/>
<dbReference type="InterPro" id="IPR004341">
    <property type="entry name" value="CAT_RNA-bd_dom"/>
</dbReference>
<dbReference type="Gene3D" id="1.20.890.100">
    <property type="match status" value="1"/>
</dbReference>
<protein>
    <submittedName>
        <fullName evidence="3">Transcriptional antiterminator</fullName>
    </submittedName>
</protein>
<dbReference type="Proteomes" id="UP000216207">
    <property type="component" value="Unassembled WGS sequence"/>
</dbReference>
<dbReference type="InterPro" id="IPR050661">
    <property type="entry name" value="BglG_antiterminators"/>
</dbReference>
<feature type="domain" description="PRD" evidence="2">
    <location>
        <begin position="69"/>
        <end position="174"/>
    </location>
</feature>
<evidence type="ECO:0000259" key="2">
    <source>
        <dbReference type="PROSITE" id="PS51372"/>
    </source>
</evidence>
<dbReference type="InterPro" id="IPR036650">
    <property type="entry name" value="CAT_RNA-bd_dom_sf"/>
</dbReference>
<dbReference type="PANTHER" id="PTHR30185:SF16">
    <property type="entry name" value="PROTEIN GLCT"/>
    <property type="match status" value="1"/>
</dbReference>
<dbReference type="InterPro" id="IPR036634">
    <property type="entry name" value="PRD_sf"/>
</dbReference>
<dbReference type="Gene3D" id="1.20.58.1950">
    <property type="match status" value="1"/>
</dbReference>
<evidence type="ECO:0000313" key="4">
    <source>
        <dbReference type="Proteomes" id="UP000216207"/>
    </source>
</evidence>
<dbReference type="NCBIfam" id="NF047357">
    <property type="entry name" value="antiterm_GlcT"/>
    <property type="match status" value="1"/>
</dbReference>
<dbReference type="SUPFAM" id="SSF50151">
    <property type="entry name" value="SacY-like RNA-binding domain"/>
    <property type="match status" value="1"/>
</dbReference>
<gene>
    <name evidence="3" type="ORF">CHH72_21445</name>
</gene>
<accession>A0A268NTT4</accession>
<dbReference type="AlphaFoldDB" id="A0A268NTT4"/>
<dbReference type="EMBL" id="NPCC01000045">
    <property type="protein sequence ID" value="PAE86894.1"/>
    <property type="molecule type" value="Genomic_DNA"/>
</dbReference>
<name>A0A268NTT4_SHOCL</name>